<evidence type="ECO:0000313" key="2">
    <source>
        <dbReference type="Proteomes" id="UP000827092"/>
    </source>
</evidence>
<organism evidence="1 2">
    <name type="scientific">Oedothorax gibbosus</name>
    <dbReference type="NCBI Taxonomy" id="931172"/>
    <lineage>
        <taxon>Eukaryota</taxon>
        <taxon>Metazoa</taxon>
        <taxon>Ecdysozoa</taxon>
        <taxon>Arthropoda</taxon>
        <taxon>Chelicerata</taxon>
        <taxon>Arachnida</taxon>
        <taxon>Araneae</taxon>
        <taxon>Araneomorphae</taxon>
        <taxon>Entelegynae</taxon>
        <taxon>Araneoidea</taxon>
        <taxon>Linyphiidae</taxon>
        <taxon>Erigoninae</taxon>
        <taxon>Oedothorax</taxon>
    </lineage>
</organism>
<keyword evidence="2" id="KW-1185">Reference proteome</keyword>
<dbReference type="Proteomes" id="UP000827092">
    <property type="component" value="Unassembled WGS sequence"/>
</dbReference>
<name>A0AAV6UXA2_9ARAC</name>
<dbReference type="AlphaFoldDB" id="A0AAV6UXA2"/>
<protein>
    <submittedName>
        <fullName evidence="1">Uncharacterized protein</fullName>
    </submittedName>
</protein>
<gene>
    <name evidence="1" type="ORF">JTE90_026950</name>
</gene>
<sequence>MTKRLLALLHQSRGEHAVIDGEGCLAVLRLKLVEGPLEGGIGTHQGSDKFIGISCAVGSIWAYQTLLETFQKHPFQSICSHSDLPPISDVNNYPIVRESQTMTIIIRRFAFDYFVPMEVGYWALYRNRGAWASFDERFSLSGCNGWVSLDG</sequence>
<accession>A0AAV6UXA2</accession>
<proteinExistence type="predicted"/>
<evidence type="ECO:0000313" key="1">
    <source>
        <dbReference type="EMBL" id="KAG8188333.1"/>
    </source>
</evidence>
<dbReference type="EMBL" id="JAFNEN010000241">
    <property type="protein sequence ID" value="KAG8188333.1"/>
    <property type="molecule type" value="Genomic_DNA"/>
</dbReference>
<comment type="caution">
    <text evidence="1">The sequence shown here is derived from an EMBL/GenBank/DDBJ whole genome shotgun (WGS) entry which is preliminary data.</text>
</comment>
<reference evidence="1 2" key="1">
    <citation type="journal article" date="2022" name="Nat. Ecol. Evol.">
        <title>A masculinizing supergene underlies an exaggerated male reproductive morph in a spider.</title>
        <authorList>
            <person name="Hendrickx F."/>
            <person name="De Corte Z."/>
            <person name="Sonet G."/>
            <person name="Van Belleghem S.M."/>
            <person name="Kostlbacher S."/>
            <person name="Vangestel C."/>
        </authorList>
    </citation>
    <scope>NUCLEOTIDE SEQUENCE [LARGE SCALE GENOMIC DNA]</scope>
    <source>
        <strain evidence="1">W744_W776</strain>
    </source>
</reference>